<dbReference type="EMBL" id="AMWG01000053">
    <property type="protein sequence ID" value="ELP33626.1"/>
    <property type="molecule type" value="Genomic_DNA"/>
</dbReference>
<evidence type="ECO:0000313" key="1">
    <source>
        <dbReference type="EMBL" id="ELP33626.1"/>
    </source>
</evidence>
<proteinExistence type="predicted"/>
<protein>
    <submittedName>
        <fullName evidence="1">Uncharacterized protein</fullName>
    </submittedName>
</protein>
<sequence>MLKPVSKFACLQLFSIFSPETLKFWRMADSIGVAVVREDVRPSRDGHKVVSSLPRMVMGSSGTLCAD</sequence>
<organism evidence="1 2">
    <name type="scientific">Rhodopirellula baltica SWK14</name>
    <dbReference type="NCBI Taxonomy" id="993516"/>
    <lineage>
        <taxon>Bacteria</taxon>
        <taxon>Pseudomonadati</taxon>
        <taxon>Planctomycetota</taxon>
        <taxon>Planctomycetia</taxon>
        <taxon>Pirellulales</taxon>
        <taxon>Pirellulaceae</taxon>
        <taxon>Rhodopirellula</taxon>
    </lineage>
</organism>
<reference evidence="1 2" key="1">
    <citation type="journal article" date="2013" name="Mar. Genomics">
        <title>Expression of sulfatases in Rhodopirellula baltica and the diversity of sulfatases in the genus Rhodopirellula.</title>
        <authorList>
            <person name="Wegner C.E."/>
            <person name="Richter-Heitmann T."/>
            <person name="Klindworth A."/>
            <person name="Klockow C."/>
            <person name="Richter M."/>
            <person name="Achstetter T."/>
            <person name="Glockner F.O."/>
            <person name="Harder J."/>
        </authorList>
    </citation>
    <scope>NUCLEOTIDE SEQUENCE [LARGE SCALE GENOMIC DNA]</scope>
    <source>
        <strain evidence="1 2">SWK14</strain>
    </source>
</reference>
<evidence type="ECO:0000313" key="2">
    <source>
        <dbReference type="Proteomes" id="UP000010959"/>
    </source>
</evidence>
<accession>L7CKP5</accession>
<dbReference type="AlphaFoldDB" id="L7CKP5"/>
<comment type="caution">
    <text evidence="1">The sequence shown here is derived from an EMBL/GenBank/DDBJ whole genome shotgun (WGS) entry which is preliminary data.</text>
</comment>
<gene>
    <name evidence="1" type="ORF">RBSWK_02528</name>
</gene>
<name>L7CKP5_RHOBT</name>
<dbReference type="Proteomes" id="UP000010959">
    <property type="component" value="Unassembled WGS sequence"/>
</dbReference>